<dbReference type="AlphaFoldDB" id="A0A2U1ZWX4"/>
<keyword evidence="1" id="KW-0812">Transmembrane</keyword>
<dbReference type="EMBL" id="PYHR01000002">
    <property type="protein sequence ID" value="PWD51489.1"/>
    <property type="molecule type" value="Genomic_DNA"/>
</dbReference>
<proteinExistence type="predicted"/>
<keyword evidence="1" id="KW-0472">Membrane</keyword>
<keyword evidence="3" id="KW-1185">Reference proteome</keyword>
<name>A0A2U1ZWX4_9MICO</name>
<reference evidence="2 3" key="1">
    <citation type="submission" date="2018-03" db="EMBL/GenBank/DDBJ databases">
        <title>Genome assembly of novel Miniimonas species PCH200.</title>
        <authorList>
            <person name="Thakur V."/>
            <person name="Kumar V."/>
            <person name="Singh D."/>
        </authorList>
    </citation>
    <scope>NUCLEOTIDE SEQUENCE [LARGE SCALE GENOMIC DNA]</scope>
    <source>
        <strain evidence="2 3">PCH200</strain>
    </source>
</reference>
<gene>
    <name evidence="2" type="ORF">C8046_13320</name>
</gene>
<comment type="caution">
    <text evidence="2">The sequence shown here is derived from an EMBL/GenBank/DDBJ whole genome shotgun (WGS) entry which is preliminary data.</text>
</comment>
<organism evidence="2 3">
    <name type="scientific">Serinibacter arcticus</name>
    <dbReference type="NCBI Taxonomy" id="1655435"/>
    <lineage>
        <taxon>Bacteria</taxon>
        <taxon>Bacillati</taxon>
        <taxon>Actinomycetota</taxon>
        <taxon>Actinomycetes</taxon>
        <taxon>Micrococcales</taxon>
        <taxon>Beutenbergiaceae</taxon>
        <taxon>Serinibacter</taxon>
    </lineage>
</organism>
<sequence length="144" mass="16181">MRREIEEEIPDVVSGEEFTISRVGAGVTAQVSRTTSALTQYDMEFFSVTFGARSPRLTQIDRWVKRQEMLNGRTRDGEAINVLGMARSQPDFDSFLNRLPYSFPTSLKPSRQLILRRIYESILLISGLAGIATVVSMLHGVLRG</sequence>
<dbReference type="Proteomes" id="UP000245166">
    <property type="component" value="Unassembled WGS sequence"/>
</dbReference>
<protein>
    <submittedName>
        <fullName evidence="2">Uncharacterized protein</fullName>
    </submittedName>
</protein>
<feature type="transmembrane region" description="Helical" evidence="1">
    <location>
        <begin position="118"/>
        <end position="142"/>
    </location>
</feature>
<evidence type="ECO:0000313" key="3">
    <source>
        <dbReference type="Proteomes" id="UP000245166"/>
    </source>
</evidence>
<accession>A0A2U1ZWX4</accession>
<evidence type="ECO:0000256" key="1">
    <source>
        <dbReference type="SAM" id="Phobius"/>
    </source>
</evidence>
<evidence type="ECO:0000313" key="2">
    <source>
        <dbReference type="EMBL" id="PWD51489.1"/>
    </source>
</evidence>
<keyword evidence="1" id="KW-1133">Transmembrane helix</keyword>